<feature type="region of interest" description="Disordered" evidence="8">
    <location>
        <begin position="768"/>
        <end position="881"/>
    </location>
</feature>
<feature type="compositionally biased region" description="Basic and acidic residues" evidence="8">
    <location>
        <begin position="954"/>
        <end position="965"/>
    </location>
</feature>
<dbReference type="Gene3D" id="3.30.200.20">
    <property type="entry name" value="Phosphorylase Kinase, domain 1"/>
    <property type="match status" value="1"/>
</dbReference>
<dbReference type="PROSITE" id="PS50011">
    <property type="entry name" value="PROTEIN_KINASE_DOM"/>
    <property type="match status" value="1"/>
</dbReference>
<organism evidence="10 11">
    <name type="scientific">Panagrellus redivivus</name>
    <name type="common">Microworm</name>
    <dbReference type="NCBI Taxonomy" id="6233"/>
    <lineage>
        <taxon>Eukaryota</taxon>
        <taxon>Metazoa</taxon>
        <taxon>Ecdysozoa</taxon>
        <taxon>Nematoda</taxon>
        <taxon>Chromadorea</taxon>
        <taxon>Rhabditida</taxon>
        <taxon>Tylenchina</taxon>
        <taxon>Panagrolaimomorpha</taxon>
        <taxon>Panagrolaimoidea</taxon>
        <taxon>Panagrolaimidae</taxon>
        <taxon>Panagrellus</taxon>
    </lineage>
</organism>
<feature type="region of interest" description="Disordered" evidence="8">
    <location>
        <begin position="633"/>
        <end position="656"/>
    </location>
</feature>
<keyword evidence="10" id="KW-1185">Reference proteome</keyword>
<dbReference type="PROSITE" id="PS00108">
    <property type="entry name" value="PROTEIN_KINASE_ST"/>
    <property type="match status" value="1"/>
</dbReference>
<evidence type="ECO:0000256" key="7">
    <source>
        <dbReference type="PROSITE-ProRule" id="PRU10141"/>
    </source>
</evidence>
<evidence type="ECO:0000256" key="3">
    <source>
        <dbReference type="ARBA" id="ARBA00022679"/>
    </source>
</evidence>
<feature type="compositionally biased region" description="Basic and acidic residues" evidence="8">
    <location>
        <begin position="502"/>
        <end position="514"/>
    </location>
</feature>
<evidence type="ECO:0000256" key="1">
    <source>
        <dbReference type="ARBA" id="ARBA00001946"/>
    </source>
</evidence>
<dbReference type="SUPFAM" id="SSF56112">
    <property type="entry name" value="Protein kinase-like (PK-like)"/>
    <property type="match status" value="1"/>
</dbReference>
<dbReference type="InterPro" id="IPR008271">
    <property type="entry name" value="Ser/Thr_kinase_AS"/>
</dbReference>
<comment type="cofactor">
    <cofactor evidence="1">
        <name>Mg(2+)</name>
        <dbReference type="ChEBI" id="CHEBI:18420"/>
    </cofactor>
</comment>
<evidence type="ECO:0000259" key="9">
    <source>
        <dbReference type="PROSITE" id="PS50011"/>
    </source>
</evidence>
<dbReference type="GO" id="GO:0004674">
    <property type="term" value="F:protein serine/threonine kinase activity"/>
    <property type="evidence" value="ECO:0007669"/>
    <property type="project" value="UniProtKB-KW"/>
</dbReference>
<sequence length="1092" mass="121740">MVFLPKDAVMSAEEAANVIKVDEIDHYNEEWTPPFDARNSVLLKRNEKFTDWYDIFECLGEGKFGKVYRCCEKATGLELAAKCIRLKRDADMKQVEKEVSFMTRMHHKCIAQIYDAFAISNNEVVLIMEMVQGGELFDRVVEENYVLTETAVALIVYQICEAMQYIHSHNIIHLDLKPENIMCVSQTGNQIKLIDFGLAQYYDGEHDLLFMAGTPEFAAPEVIKFEPLDFHTDMWSVGVIVYILLSGESPFLGDNLALTYFNVERGNWEFCEEFDDNGVSDEARDFISKLLILDKSKRMLPAECLQHPWITSHLEKARQNALMHREDESSKIDTRKLRSYVRNKNFRRLVFGVLFVNSIVRIFNTMKEKNSATGIQYVQNMLNAANEGENGGPSEERGALLKAALMSKRRKPTEEAPSTSEIVEAAPSQTATEPEDFDKTRRLDSGLGEGSTKVSAVEGPDDEFHAPVTPTLPITPKEPVGASPPTTQPYKTEAISEENASAEERQKPKPKEAEVQAPTPIKKLKKTSTKVSHDSALSPVVVVPVVESKTAVTTTPASDTLAVSTTTGATTATSEDDKAPKKKIIRRKKVPKPVLTLRDCECPVVMEKKTKKIKKKSVENTLDENVTKINPDAISVSRKSTKEEKDDATENAETQSIQTLISKRRSSADKRAAGGLVGNLLAKLEQQSEKTVSPVKFAVSGVVPVRKTPAGLPRPQRPNVQQFVSAASNDIVRVDGKDAKIEKINDQTDVADPAKTNIELTLERKVVSEKESSIKQKTTKEKSSTVSQTSKDSQKASTSTTEVALKSTTQIEERSKPVKSVQSKALFEQEVKTVERERVDASKILAEKKLTTTSKLGVSQSTAEKDKKLSERSLRVKQSDEKKASLLVKAKSGLEARLDVEDNKTTTVEATADGIGKSTTTETKVAAVSTNKSPKATVTKKTKTKTKKINPKNRSMDDLLDDRHPAGHNHKSLATSNELLSAAPLSRNPSFHNKSQSQSTNDLQYPVDQKQRRSLVELDTEEIEQIQAREKEAFDFGNLREQLERRVSGARPIDEFEAWRQAKARELRSSLHDNGNIKRAMKKWITMDKANK</sequence>
<evidence type="ECO:0000313" key="11">
    <source>
        <dbReference type="WBParaSite" id="Pan_g11344.t1"/>
    </source>
</evidence>
<dbReference type="AlphaFoldDB" id="A0A7E4UQS0"/>
<feature type="region of interest" description="Disordered" evidence="8">
    <location>
        <begin position="550"/>
        <end position="581"/>
    </location>
</feature>
<name>A0A7E4UQS0_PANRE</name>
<protein>
    <submittedName>
        <fullName evidence="11">Protein kinase domain-containing protein</fullName>
    </submittedName>
</protein>
<feature type="region of interest" description="Disordered" evidence="8">
    <location>
        <begin position="917"/>
        <end position="971"/>
    </location>
</feature>
<reference evidence="10" key="1">
    <citation type="journal article" date="2013" name="Genetics">
        <title>The draft genome and transcriptome of Panagrellus redivivus are shaped by the harsh demands of a free-living lifestyle.</title>
        <authorList>
            <person name="Srinivasan J."/>
            <person name="Dillman A.R."/>
            <person name="Macchietto M.G."/>
            <person name="Heikkinen L."/>
            <person name="Lakso M."/>
            <person name="Fracchia K.M."/>
            <person name="Antoshechkin I."/>
            <person name="Mortazavi A."/>
            <person name="Wong G."/>
            <person name="Sternberg P.W."/>
        </authorList>
    </citation>
    <scope>NUCLEOTIDE SEQUENCE [LARGE SCALE GENOMIC DNA]</scope>
    <source>
        <strain evidence="10">MT8872</strain>
    </source>
</reference>
<dbReference type="FunFam" id="1.10.510.10:FF:000571">
    <property type="entry name" value="Maternal embryonic leucine zipper kinase"/>
    <property type="match status" value="1"/>
</dbReference>
<dbReference type="WBParaSite" id="Pan_g11344.t1">
    <property type="protein sequence ID" value="Pan_g11344.t1"/>
    <property type="gene ID" value="Pan_g11344"/>
</dbReference>
<dbReference type="GO" id="GO:0043065">
    <property type="term" value="P:positive regulation of apoptotic process"/>
    <property type="evidence" value="ECO:0007669"/>
    <property type="project" value="TreeGrafter"/>
</dbReference>
<feature type="compositionally biased region" description="Basic residues" evidence="8">
    <location>
        <begin position="938"/>
        <end position="951"/>
    </location>
</feature>
<keyword evidence="5" id="KW-0418">Kinase</keyword>
<dbReference type="SMART" id="SM00220">
    <property type="entry name" value="S_TKc"/>
    <property type="match status" value="1"/>
</dbReference>
<evidence type="ECO:0000313" key="10">
    <source>
        <dbReference type="Proteomes" id="UP000492821"/>
    </source>
</evidence>
<feature type="region of interest" description="Disordered" evidence="8">
    <location>
        <begin position="984"/>
        <end position="1013"/>
    </location>
</feature>
<dbReference type="InterPro" id="IPR011009">
    <property type="entry name" value="Kinase-like_dom_sf"/>
</dbReference>
<feature type="compositionally biased region" description="Basic and acidic residues" evidence="8">
    <location>
        <begin position="768"/>
        <end position="783"/>
    </location>
</feature>
<feature type="domain" description="Protein kinase" evidence="9">
    <location>
        <begin position="53"/>
        <end position="310"/>
    </location>
</feature>
<reference evidence="11" key="2">
    <citation type="submission" date="2020-10" db="UniProtKB">
        <authorList>
            <consortium name="WormBaseParasite"/>
        </authorList>
    </citation>
    <scope>IDENTIFICATION</scope>
</reference>
<evidence type="ECO:0000256" key="4">
    <source>
        <dbReference type="ARBA" id="ARBA00022741"/>
    </source>
</evidence>
<dbReference type="InterPro" id="IPR017441">
    <property type="entry name" value="Protein_kinase_ATP_BS"/>
</dbReference>
<dbReference type="PROSITE" id="PS00107">
    <property type="entry name" value="PROTEIN_KINASE_ATP"/>
    <property type="match status" value="1"/>
</dbReference>
<evidence type="ECO:0000256" key="2">
    <source>
        <dbReference type="ARBA" id="ARBA00022527"/>
    </source>
</evidence>
<feature type="region of interest" description="Disordered" evidence="8">
    <location>
        <begin position="407"/>
        <end position="536"/>
    </location>
</feature>
<dbReference type="Gene3D" id="1.10.510.10">
    <property type="entry name" value="Transferase(Phosphotransferase) domain 1"/>
    <property type="match status" value="1"/>
</dbReference>
<dbReference type="GO" id="GO:0005634">
    <property type="term" value="C:nucleus"/>
    <property type="evidence" value="ECO:0007669"/>
    <property type="project" value="TreeGrafter"/>
</dbReference>
<dbReference type="PANTHER" id="PTHR24342">
    <property type="entry name" value="SERINE/THREONINE-PROTEIN KINASE 17"/>
    <property type="match status" value="1"/>
</dbReference>
<keyword evidence="3" id="KW-0808">Transferase</keyword>
<feature type="compositionally biased region" description="Polar residues" evidence="8">
    <location>
        <begin position="987"/>
        <end position="1003"/>
    </location>
</feature>
<keyword evidence="4 7" id="KW-0547">Nucleotide-binding</keyword>
<feature type="compositionally biased region" description="Polar residues" evidence="8">
    <location>
        <begin position="917"/>
        <end position="934"/>
    </location>
</feature>
<evidence type="ECO:0000256" key="6">
    <source>
        <dbReference type="ARBA" id="ARBA00022840"/>
    </source>
</evidence>
<dbReference type="Pfam" id="PF00069">
    <property type="entry name" value="Pkinase"/>
    <property type="match status" value="1"/>
</dbReference>
<evidence type="ECO:0000256" key="5">
    <source>
        <dbReference type="ARBA" id="ARBA00022777"/>
    </source>
</evidence>
<dbReference type="PANTHER" id="PTHR24342:SF20">
    <property type="entry name" value="MYOSIN LIGHT CHAIN KINASE, SMOOTH MUSCLE"/>
    <property type="match status" value="1"/>
</dbReference>
<dbReference type="InterPro" id="IPR000719">
    <property type="entry name" value="Prot_kinase_dom"/>
</dbReference>
<feature type="compositionally biased region" description="Polar residues" evidence="8">
    <location>
        <begin position="851"/>
        <end position="862"/>
    </location>
</feature>
<dbReference type="GO" id="GO:0005524">
    <property type="term" value="F:ATP binding"/>
    <property type="evidence" value="ECO:0007669"/>
    <property type="project" value="UniProtKB-UniRule"/>
</dbReference>
<accession>A0A7E4UQS0</accession>
<feature type="compositionally biased region" description="Basic and acidic residues" evidence="8">
    <location>
        <begin position="827"/>
        <end position="850"/>
    </location>
</feature>
<feature type="binding site" evidence="7">
    <location>
        <position position="82"/>
    </location>
    <ligand>
        <name>ATP</name>
        <dbReference type="ChEBI" id="CHEBI:30616"/>
    </ligand>
</feature>
<keyword evidence="6 7" id="KW-0067">ATP-binding</keyword>
<feature type="compositionally biased region" description="Low complexity" evidence="8">
    <location>
        <begin position="560"/>
        <end position="573"/>
    </location>
</feature>
<feature type="compositionally biased region" description="Polar residues" evidence="8">
    <location>
        <begin position="416"/>
        <end position="432"/>
    </location>
</feature>
<keyword evidence="2" id="KW-0723">Serine/threonine-protein kinase</keyword>
<feature type="compositionally biased region" description="Polar residues" evidence="8">
    <location>
        <begin position="784"/>
        <end position="810"/>
    </location>
</feature>
<evidence type="ECO:0000256" key="8">
    <source>
        <dbReference type="SAM" id="MobiDB-lite"/>
    </source>
</evidence>
<feature type="compositionally biased region" description="Basic and acidic residues" evidence="8">
    <location>
        <begin position="863"/>
        <end position="881"/>
    </location>
</feature>
<dbReference type="Proteomes" id="UP000492821">
    <property type="component" value="Unassembled WGS sequence"/>
</dbReference>
<dbReference type="GO" id="GO:0035556">
    <property type="term" value="P:intracellular signal transduction"/>
    <property type="evidence" value="ECO:0007669"/>
    <property type="project" value="TreeGrafter"/>
</dbReference>
<proteinExistence type="predicted"/>